<reference evidence="1 2" key="1">
    <citation type="submission" date="2024-03" db="EMBL/GenBank/DDBJ databases">
        <title>A Dehalogenimonas Isolated from Estuarine Sediments Dihaloeliminates Chlorinated Alkanes.</title>
        <authorList>
            <person name="Yang Y."/>
            <person name="Wang H."/>
        </authorList>
    </citation>
    <scope>NUCLEOTIDE SEQUENCE [LARGE SCALE GENOMIC DNA]</scope>
    <source>
        <strain evidence="1 2">W</strain>
    </source>
</reference>
<organism evidence="1 2">
    <name type="scientific">Candidatus Dehalogenimonas loeffleri</name>
    <dbReference type="NCBI Taxonomy" id="3127115"/>
    <lineage>
        <taxon>Bacteria</taxon>
        <taxon>Bacillati</taxon>
        <taxon>Chloroflexota</taxon>
        <taxon>Dehalococcoidia</taxon>
        <taxon>Dehalococcoidales</taxon>
        <taxon>Dehalococcoidaceae</taxon>
        <taxon>Dehalogenimonas</taxon>
    </lineage>
</organism>
<dbReference type="EMBL" id="CP146612">
    <property type="protein sequence ID" value="WWX25859.1"/>
    <property type="molecule type" value="Genomic_DNA"/>
</dbReference>
<accession>A0ABZ2J9G1</accession>
<dbReference type="Proteomes" id="UP001375370">
    <property type="component" value="Chromosome"/>
</dbReference>
<protein>
    <submittedName>
        <fullName evidence="1">YkgJ family cysteine cluster protein</fullName>
    </submittedName>
</protein>
<sequence length="211" mass="23150">MNLTAAALASSWGENGASHGFTGVMVIPSSVRGQELWGLAVQSAFLPLFLTAMFHKCQNCGQCCRAFDSKLARGVEITREEAQALSPFARVTKRSGQHLLKYPCALQKNNKCTQYLRRPYCCRAFPVVNEGNPEGMVSLSIYMACPAGKETYVTTSLFLQVLRQRVISVGQFSRAITLADMEELAGTFKPNEISCSDKAYVMKTAGEMGLR</sequence>
<name>A0ABZ2J9G1_9CHLR</name>
<dbReference type="Pfam" id="PF03692">
    <property type="entry name" value="CxxCxxCC"/>
    <property type="match status" value="1"/>
</dbReference>
<proteinExistence type="predicted"/>
<evidence type="ECO:0000313" key="2">
    <source>
        <dbReference type="Proteomes" id="UP001375370"/>
    </source>
</evidence>
<gene>
    <name evidence="1" type="ORF">V8247_02495</name>
</gene>
<dbReference type="RefSeq" id="WP_338738438.1">
    <property type="nucleotide sequence ID" value="NZ_CP146612.1"/>
</dbReference>
<dbReference type="InterPro" id="IPR005358">
    <property type="entry name" value="Puta_zinc/iron-chelating_dom"/>
</dbReference>
<evidence type="ECO:0000313" key="1">
    <source>
        <dbReference type="EMBL" id="WWX25859.1"/>
    </source>
</evidence>
<keyword evidence="2" id="KW-1185">Reference proteome</keyword>